<dbReference type="EMBL" id="CP066744">
    <property type="protein sequence ID" value="QQK09009.1"/>
    <property type="molecule type" value="Genomic_DNA"/>
</dbReference>
<reference evidence="1 2" key="1">
    <citation type="journal article" date="2022" name="Int. J. Syst. Evol. Microbiol.">
        <title>Miniphocaeibacter halophilus sp. nov., an ammonium-tolerant acetate-producing bacterium isolated from a biogas system.</title>
        <authorList>
            <person name="Schnurer A."/>
            <person name="Singh A."/>
            <person name="Bi S."/>
            <person name="Qiao W."/>
            <person name="Westerholm M."/>
        </authorList>
    </citation>
    <scope>NUCLEOTIDE SEQUENCE [LARGE SCALE GENOMIC DNA]</scope>
    <source>
        <strain evidence="1 2">AMB_01</strain>
    </source>
</reference>
<keyword evidence="2" id="KW-1185">Reference proteome</keyword>
<evidence type="ECO:0000313" key="2">
    <source>
        <dbReference type="Proteomes" id="UP000595814"/>
    </source>
</evidence>
<protein>
    <submittedName>
        <fullName evidence="1">LacI family DNA-binding transcriptional regulator</fullName>
    </submittedName>
</protein>
<gene>
    <name evidence="1" type="ORF">JFY71_05585</name>
</gene>
<organism evidence="1 2">
    <name type="scientific">Miniphocaeibacter halophilus</name>
    <dbReference type="NCBI Taxonomy" id="2931922"/>
    <lineage>
        <taxon>Bacteria</taxon>
        <taxon>Bacillati</taxon>
        <taxon>Bacillota</taxon>
        <taxon>Tissierellia</taxon>
        <taxon>Tissierellales</taxon>
        <taxon>Peptoniphilaceae</taxon>
        <taxon>Miniphocaeibacter</taxon>
    </lineage>
</organism>
<name>A0AC61MTG4_9FIRM</name>
<sequence length="339" mass="38308">MKKKVTIQDVANKAGVSKSTVSHVMNNTAKISKETRTIVEKAIKELKYRPNRVASSLRTAKSDSVGLIVPDLSNEYYANVIKGVSDIALKENYSIMISNTEYNEVSEKKAINNFLENNIDGIIFIGGNPDRQKLTSIRENNIPVVVIDVTIEDLDVSSIVSDDINSMKKCVNYLVEKGHKKIGFVAEFLNLSNVENRYLGYRLGLEINKISFDENWLFIEESLKTEKLINSYLYMKKILKDHNIEDLPTAFICTSDLVALGFIRAIKEAGFTIAKDFSIIGYDDISISDFSEPRLSTIRQNKYEIGKKAMELIKEKIENPSKKSEKITFPTKLIIRESA</sequence>
<keyword evidence="1" id="KW-0238">DNA-binding</keyword>
<evidence type="ECO:0000313" key="1">
    <source>
        <dbReference type="EMBL" id="QQK09009.1"/>
    </source>
</evidence>
<dbReference type="Proteomes" id="UP000595814">
    <property type="component" value="Chromosome"/>
</dbReference>
<proteinExistence type="predicted"/>
<accession>A0AC61MTG4</accession>